<evidence type="ECO:0000256" key="3">
    <source>
        <dbReference type="HAMAP-Rule" id="MF_01488"/>
    </source>
</evidence>
<dbReference type="EMBL" id="RHHS01000028">
    <property type="protein sequence ID" value="RNB56532.1"/>
    <property type="molecule type" value="Genomic_DNA"/>
</dbReference>
<dbReference type="Pfam" id="PF13604">
    <property type="entry name" value="AAA_30"/>
    <property type="match status" value="1"/>
</dbReference>
<dbReference type="InterPro" id="IPR010994">
    <property type="entry name" value="RuvA_2-like"/>
</dbReference>
<keyword evidence="3" id="KW-0413">Isomerase</keyword>
<feature type="domain" description="AAA+ ATPase" evidence="4">
    <location>
        <begin position="348"/>
        <end position="529"/>
    </location>
</feature>
<dbReference type="SUPFAM" id="SSF52540">
    <property type="entry name" value="P-loop containing nucleoside triphosphate hydrolases"/>
    <property type="match status" value="2"/>
</dbReference>
<dbReference type="PANTHER" id="PTHR43788:SF6">
    <property type="entry name" value="DNA HELICASE B"/>
    <property type="match status" value="1"/>
</dbReference>
<evidence type="ECO:0000256" key="2">
    <source>
        <dbReference type="ARBA" id="ARBA00022840"/>
    </source>
</evidence>
<dbReference type="Gene3D" id="2.30.30.940">
    <property type="match status" value="1"/>
</dbReference>
<dbReference type="HAMAP" id="MF_01488">
    <property type="entry name" value="RecD2"/>
    <property type="match status" value="1"/>
</dbReference>
<comment type="similarity">
    <text evidence="3">Belongs to the RecD family. RecD2 subfamily.</text>
</comment>
<dbReference type="Gene3D" id="3.40.50.300">
    <property type="entry name" value="P-loop containing nucleotide triphosphate hydrolases"/>
    <property type="match status" value="2"/>
</dbReference>
<dbReference type="CDD" id="cd18809">
    <property type="entry name" value="SF1_C_RecD"/>
    <property type="match status" value="1"/>
</dbReference>
<keyword evidence="3" id="KW-0378">Hydrolase</keyword>
<dbReference type="InterPro" id="IPR029493">
    <property type="entry name" value="RecD2-like_HHH"/>
</dbReference>
<dbReference type="GO" id="GO:0043139">
    <property type="term" value="F:5'-3' DNA helicase activity"/>
    <property type="evidence" value="ECO:0007669"/>
    <property type="project" value="UniProtKB-UniRule"/>
</dbReference>
<evidence type="ECO:0000259" key="4">
    <source>
        <dbReference type="SMART" id="SM00382"/>
    </source>
</evidence>
<dbReference type="InterPro" id="IPR050534">
    <property type="entry name" value="Coronavir_polyprotein_1ab"/>
</dbReference>
<reference evidence="5 6" key="1">
    <citation type="submission" date="2018-10" db="EMBL/GenBank/DDBJ databases">
        <title>Phylogenomics of Brevibacillus.</title>
        <authorList>
            <person name="Dunlap C."/>
        </authorList>
    </citation>
    <scope>NUCLEOTIDE SEQUENCE [LARGE SCALE GENOMIC DNA]</scope>
    <source>
        <strain evidence="5 6">DSM 100115</strain>
    </source>
</reference>
<dbReference type="InterPro" id="IPR003593">
    <property type="entry name" value="AAA+_ATPase"/>
</dbReference>
<dbReference type="Pfam" id="PF23139">
    <property type="entry name" value="OB_YrrC"/>
    <property type="match status" value="1"/>
</dbReference>
<comment type="catalytic activity">
    <reaction evidence="3">
        <text>ATP + H2O = ADP + phosphate + H(+)</text>
        <dbReference type="Rhea" id="RHEA:13065"/>
        <dbReference type="ChEBI" id="CHEBI:15377"/>
        <dbReference type="ChEBI" id="CHEBI:15378"/>
        <dbReference type="ChEBI" id="CHEBI:30616"/>
        <dbReference type="ChEBI" id="CHEBI:43474"/>
        <dbReference type="ChEBI" id="CHEBI:456216"/>
        <dbReference type="EC" id="5.6.2.3"/>
    </reaction>
</comment>
<comment type="function">
    <text evidence="3">DNA-dependent ATPase and ATP-dependent 5'-3' DNA helicase. Has no activity on blunt DNA or DNA with 3'-overhangs, requires at least 10 bases of 5'-ssDNA for helicase activity.</text>
</comment>
<name>A0A3M8AZM3_9BACL</name>
<dbReference type="InterPro" id="IPR027417">
    <property type="entry name" value="P-loop_NTPase"/>
</dbReference>
<dbReference type="GO" id="GO:0005524">
    <property type="term" value="F:ATP binding"/>
    <property type="evidence" value="ECO:0007669"/>
    <property type="project" value="UniProtKB-UniRule"/>
</dbReference>
<dbReference type="CDD" id="cd17933">
    <property type="entry name" value="DEXSc_RecD-like"/>
    <property type="match status" value="1"/>
</dbReference>
<comment type="caution">
    <text evidence="5">The sequence shown here is derived from an EMBL/GenBank/DDBJ whole genome shotgun (WGS) entry which is preliminary data.</text>
</comment>
<dbReference type="PANTHER" id="PTHR43788">
    <property type="entry name" value="DNA2/NAM7 HELICASE FAMILY MEMBER"/>
    <property type="match status" value="1"/>
</dbReference>
<dbReference type="InterPro" id="IPR006345">
    <property type="entry name" value="RecD2"/>
</dbReference>
<organism evidence="5 6">
    <name type="scientific">Brevibacillus gelatini</name>
    <dbReference type="NCBI Taxonomy" id="1655277"/>
    <lineage>
        <taxon>Bacteria</taxon>
        <taxon>Bacillati</taxon>
        <taxon>Bacillota</taxon>
        <taxon>Bacilli</taxon>
        <taxon>Bacillales</taxon>
        <taxon>Paenibacillaceae</taxon>
        <taxon>Brevibacillus</taxon>
    </lineage>
</organism>
<dbReference type="GO" id="GO:0006310">
    <property type="term" value="P:DNA recombination"/>
    <property type="evidence" value="ECO:0007669"/>
    <property type="project" value="InterPro"/>
</dbReference>
<evidence type="ECO:0000313" key="5">
    <source>
        <dbReference type="EMBL" id="RNB56532.1"/>
    </source>
</evidence>
<dbReference type="EC" id="5.6.2.3" evidence="3"/>
<keyword evidence="6" id="KW-1185">Reference proteome</keyword>
<dbReference type="OrthoDB" id="9803432at2"/>
<keyword evidence="2 3" id="KW-0067">ATP-binding</keyword>
<gene>
    <name evidence="3" type="primary">recD2</name>
    <name evidence="5" type="ORF">EDM57_12045</name>
</gene>
<dbReference type="InterPro" id="IPR041451">
    <property type="entry name" value="RecD2_SH13"/>
</dbReference>
<keyword evidence="1 3" id="KW-0547">Nucleotide-binding</keyword>
<dbReference type="AlphaFoldDB" id="A0A3M8AZM3"/>
<dbReference type="InterPro" id="IPR027785">
    <property type="entry name" value="UvrD-like_helicase_C"/>
</dbReference>
<dbReference type="InterPro" id="IPR055446">
    <property type="entry name" value="RecD2_N_OB"/>
</dbReference>
<accession>A0A3M8AZM3</accession>
<dbReference type="GO" id="GO:0016887">
    <property type="term" value="F:ATP hydrolysis activity"/>
    <property type="evidence" value="ECO:0007669"/>
    <property type="project" value="RHEA"/>
</dbReference>
<dbReference type="Pfam" id="PF14490">
    <property type="entry name" value="HHH_RecD2"/>
    <property type="match status" value="1"/>
</dbReference>
<proteinExistence type="inferred from homology"/>
<dbReference type="GO" id="GO:0003677">
    <property type="term" value="F:DNA binding"/>
    <property type="evidence" value="ECO:0007669"/>
    <property type="project" value="UniProtKB-UniRule"/>
</dbReference>
<dbReference type="SMART" id="SM00382">
    <property type="entry name" value="AAA"/>
    <property type="match status" value="1"/>
</dbReference>
<dbReference type="Gene3D" id="1.10.10.2220">
    <property type="match status" value="1"/>
</dbReference>
<evidence type="ECO:0000256" key="1">
    <source>
        <dbReference type="ARBA" id="ARBA00022741"/>
    </source>
</evidence>
<dbReference type="GO" id="GO:0017116">
    <property type="term" value="F:single-stranded DNA helicase activity"/>
    <property type="evidence" value="ECO:0007669"/>
    <property type="project" value="TreeGrafter"/>
</dbReference>
<keyword evidence="3 5" id="KW-0347">Helicase</keyword>
<dbReference type="SUPFAM" id="SSF47781">
    <property type="entry name" value="RuvA domain 2-like"/>
    <property type="match status" value="1"/>
</dbReference>
<feature type="binding site" evidence="3">
    <location>
        <begin position="359"/>
        <end position="363"/>
    </location>
    <ligand>
        <name>ATP</name>
        <dbReference type="ChEBI" id="CHEBI:30616"/>
    </ligand>
</feature>
<dbReference type="Pfam" id="PF13538">
    <property type="entry name" value="UvrD_C_2"/>
    <property type="match status" value="1"/>
</dbReference>
<dbReference type="NCBIfam" id="TIGR01448">
    <property type="entry name" value="recD_rel"/>
    <property type="match status" value="1"/>
</dbReference>
<dbReference type="Pfam" id="PF18335">
    <property type="entry name" value="SH3_13"/>
    <property type="match status" value="1"/>
</dbReference>
<keyword evidence="3" id="KW-0238">DNA-binding</keyword>
<protein>
    <recommendedName>
        <fullName evidence="3">ATP-dependent RecD2 DNA helicase</fullName>
        <ecNumber evidence="3">5.6.2.3</ecNumber>
    </recommendedName>
    <alternativeName>
        <fullName evidence="3">DNA 5'-3' helicase subunit RecD2</fullName>
    </alternativeName>
</protein>
<dbReference type="GO" id="GO:0009338">
    <property type="term" value="C:exodeoxyribonuclease V complex"/>
    <property type="evidence" value="ECO:0007669"/>
    <property type="project" value="TreeGrafter"/>
</dbReference>
<evidence type="ECO:0000313" key="6">
    <source>
        <dbReference type="Proteomes" id="UP000268829"/>
    </source>
</evidence>
<sequence length="763" mass="85505">MKKVTQRGGVTLSGKTGTLVRYKFRQPNNDFIVAILKQDDGEEITIIGTIYGVEPNEKITVYGDWFKHPQFGDQYRVERWERPIPKSKEQVIAFLSSSLVKGCGEKRAKQIVDVLGENALDIIMKEGEACLLPIRGIGQQKASSIVSSVRASFEVQQIMMELSQYGISTSIVVKAYKEFGSNTLDIIKRNPYQLTKLDLIGFLKADEIAKRIGIMPNSMFRIESCVDYVLKKMCFDFGHCFIPEAELIDEVLKVLNHNTDVHITRDEVEQGIFQLEENGRLIIEEEGVYPPFLYRSEKRLAQLLLKFMRSGSNNVNMATIDTAIKDYQVRSKIVLAEGQREAIRKLFTENLLILTGGPGCGKTASVKAVIDVYQRLNPVASIALAAPTGRASRKLTEVTGLDAATIHRLINFRPGEEPEFNESNPLEADLLIVDEISMMDIQLADLLFRAINPNKTKVLLVGDQDQLPSVNPGNVLKDMLDAGVPHVRLTEVFRQAQNSQIVTNAHRINKGESIVIDPAKQDFYFIQREKPEEIAATIRNSVVRFTQLGYTAADILVLSPMKKGPIGTEELNRVLQETLNPSAPNKEEIVVGKTVFRVGDKIIQTKNNYTKEVFNGDIGTIDRIDYLLDKEGHVTEEKGLHCTINGQAMTYTKEELHELQLAYSITIHKSQGGQAPIVIIPVSTSHYIMLARNLIYTGITRAESKVVLVGIKKALQIAIKNNKIVARNTRLTKRIVEDIQLYGLNKAAPTLPNWEERRAVDFS</sequence>
<dbReference type="Proteomes" id="UP000268829">
    <property type="component" value="Unassembled WGS sequence"/>
</dbReference>